<dbReference type="InterPro" id="IPR008220">
    <property type="entry name" value="HAT_MetX-like"/>
</dbReference>
<reference evidence="5 6" key="1">
    <citation type="submission" date="2024-09" db="EMBL/GenBank/DDBJ databases">
        <authorList>
            <person name="Sun Q."/>
            <person name="Mori K."/>
        </authorList>
    </citation>
    <scope>NUCLEOTIDE SEQUENCE [LARGE SCALE GENOMIC DNA]</scope>
    <source>
        <strain evidence="5 6">KCTC 23315</strain>
    </source>
</reference>
<dbReference type="PANTHER" id="PTHR32268:SF11">
    <property type="entry name" value="HOMOSERINE O-ACETYLTRANSFERASE"/>
    <property type="match status" value="1"/>
</dbReference>
<dbReference type="EC" id="2.3.1.-" evidence="2"/>
<dbReference type="Gene3D" id="3.40.50.1820">
    <property type="entry name" value="alpha/beta hydrolase"/>
    <property type="match status" value="1"/>
</dbReference>
<dbReference type="PIRSF" id="PIRSF000443">
    <property type="entry name" value="Homoser_Ac_trans"/>
    <property type="match status" value="1"/>
</dbReference>
<evidence type="ECO:0000256" key="1">
    <source>
        <dbReference type="ARBA" id="ARBA00022679"/>
    </source>
</evidence>
<evidence type="ECO:0000313" key="6">
    <source>
        <dbReference type="Proteomes" id="UP001589813"/>
    </source>
</evidence>
<keyword evidence="1 2" id="KW-0808">Transferase</keyword>
<dbReference type="PANTHER" id="PTHR32268">
    <property type="entry name" value="HOMOSERINE O-ACETYLTRANSFERASE"/>
    <property type="match status" value="1"/>
</dbReference>
<comment type="subcellular location">
    <subcellularLocation>
        <location evidence="2">Cytoplasm</location>
    </subcellularLocation>
</comment>
<name>A0ABV6BEG5_9GAMM</name>
<dbReference type="SUPFAM" id="SSF53474">
    <property type="entry name" value="alpha/beta-Hydrolases"/>
    <property type="match status" value="1"/>
</dbReference>
<comment type="subunit">
    <text evidence="2">Homodimer.</text>
</comment>
<keyword evidence="2" id="KW-0963">Cytoplasm</keyword>
<feature type="signal peptide" evidence="3">
    <location>
        <begin position="1"/>
        <end position="27"/>
    </location>
</feature>
<proteinExistence type="inferred from homology"/>
<comment type="similarity">
    <text evidence="2">Belongs to the AB hydrolase superfamily. MetX family.</text>
</comment>
<organism evidence="5 6">
    <name type="scientific">Rheinheimera tilapiae</name>
    <dbReference type="NCBI Taxonomy" id="875043"/>
    <lineage>
        <taxon>Bacteria</taxon>
        <taxon>Pseudomonadati</taxon>
        <taxon>Pseudomonadota</taxon>
        <taxon>Gammaproteobacteria</taxon>
        <taxon>Chromatiales</taxon>
        <taxon>Chromatiaceae</taxon>
        <taxon>Rheinheimera</taxon>
    </lineage>
</organism>
<feature type="domain" description="AB hydrolase-1" evidence="4">
    <location>
        <begin position="155"/>
        <end position="361"/>
    </location>
</feature>
<accession>A0ABV6BEG5</accession>
<keyword evidence="6" id="KW-1185">Reference proteome</keyword>
<comment type="caution">
    <text evidence="5">The sequence shown here is derived from an EMBL/GenBank/DDBJ whole genome shotgun (WGS) entry which is preliminary data.</text>
</comment>
<keyword evidence="2" id="KW-0028">Amino-acid biosynthesis</keyword>
<comment type="caution">
    <text evidence="2">Lacks conserved residue(s) required for the propagation of feature annotation.</text>
</comment>
<dbReference type="InterPro" id="IPR029058">
    <property type="entry name" value="AB_hydrolase_fold"/>
</dbReference>
<keyword evidence="2 5" id="KW-0012">Acyltransferase</keyword>
<dbReference type="GO" id="GO:0004414">
    <property type="term" value="F:homoserine O-acetyltransferase activity"/>
    <property type="evidence" value="ECO:0007669"/>
    <property type="project" value="UniProtKB-EC"/>
</dbReference>
<dbReference type="InterPro" id="IPR000073">
    <property type="entry name" value="AB_hydrolase_1"/>
</dbReference>
<feature type="active site" evidence="2">
    <location>
        <position position="345"/>
    </location>
</feature>
<dbReference type="EMBL" id="JBHLXP010000003">
    <property type="protein sequence ID" value="MFC0049259.1"/>
    <property type="molecule type" value="Genomic_DNA"/>
</dbReference>
<dbReference type="Gene3D" id="1.10.1740.110">
    <property type="match status" value="1"/>
</dbReference>
<dbReference type="NCBIfam" id="NF005262">
    <property type="entry name" value="PRK06765.1"/>
    <property type="match status" value="1"/>
</dbReference>
<dbReference type="HAMAP" id="MF_00296">
    <property type="entry name" value="MetX_acyltransf"/>
    <property type="match status" value="1"/>
</dbReference>
<dbReference type="RefSeq" id="WP_377244777.1">
    <property type="nucleotide sequence ID" value="NZ_JBHLXP010000003.1"/>
</dbReference>
<keyword evidence="3" id="KW-0732">Signal</keyword>
<evidence type="ECO:0000256" key="2">
    <source>
        <dbReference type="HAMAP-Rule" id="MF_00296"/>
    </source>
</evidence>
<protein>
    <recommendedName>
        <fullName evidence="2">Probable acyltransferase</fullName>
        <ecNumber evidence="2">2.3.1.-</ecNumber>
    </recommendedName>
</protein>
<evidence type="ECO:0000259" key="4">
    <source>
        <dbReference type="Pfam" id="PF00561"/>
    </source>
</evidence>
<dbReference type="Proteomes" id="UP001589813">
    <property type="component" value="Unassembled WGS sequence"/>
</dbReference>
<evidence type="ECO:0000256" key="3">
    <source>
        <dbReference type="SAM" id="SignalP"/>
    </source>
</evidence>
<dbReference type="Pfam" id="PF00561">
    <property type="entry name" value="Abhydrolase_1"/>
    <property type="match status" value="1"/>
</dbReference>
<gene>
    <name evidence="5" type="ORF">ACFFJP_13260</name>
</gene>
<sequence>MRNLIKSGALLLSLVLSLLLCSIVGQAAELPLVKKQRFELATFTTQSGTTLKQVQVGWEAYGQLNADKSNVILITHYFSGTSHAAGRYQATDAAPGYWDAIIGPGKAIDTNQFYVISVDTLANANVKDPQVITTGPASINPATGKRYGLSFPVVTITDFVEVQKALLDSLGIHKLHAVVGASMGSFQAIEWAQRYPARVQRLVPVIGTAYIDAYSAIKLERWAYPIKMDPHWQQGDYYDKPQQPTAGLAMALAWITLDALNPAGFNQKYPDLRADKAAHLDIRASFSALDQLLAVATQRASLQDANHLLYLVRASQLWRAGMGDNWQQAIKNIKAPVLWLPAAGDLLLTPQMAQQSQQALSADGTRSTANQLSLIPGQMGHLDGLFNIQAIAPELKAFLQQPL</sequence>
<feature type="chain" id="PRO_5046672776" description="Probable acyltransferase" evidence="3">
    <location>
        <begin position="28"/>
        <end position="403"/>
    </location>
</feature>
<evidence type="ECO:0000313" key="5">
    <source>
        <dbReference type="EMBL" id="MFC0049259.1"/>
    </source>
</evidence>